<dbReference type="RefSeq" id="WP_379931840.1">
    <property type="nucleotide sequence ID" value="NZ_JBHTHY010000003.1"/>
</dbReference>
<gene>
    <name evidence="1" type="ORF">ACFQZJ_01725</name>
</gene>
<evidence type="ECO:0000313" key="1">
    <source>
        <dbReference type="EMBL" id="MFD0796163.1"/>
    </source>
</evidence>
<evidence type="ECO:0000313" key="2">
    <source>
        <dbReference type="Proteomes" id="UP001597012"/>
    </source>
</evidence>
<protein>
    <submittedName>
        <fullName evidence="1">Uncharacterized protein</fullName>
    </submittedName>
</protein>
<organism evidence="1 2">
    <name type="scientific">Maribacter chungangensis</name>
    <dbReference type="NCBI Taxonomy" id="1069117"/>
    <lineage>
        <taxon>Bacteria</taxon>
        <taxon>Pseudomonadati</taxon>
        <taxon>Bacteroidota</taxon>
        <taxon>Flavobacteriia</taxon>
        <taxon>Flavobacteriales</taxon>
        <taxon>Flavobacteriaceae</taxon>
        <taxon>Maribacter</taxon>
    </lineage>
</organism>
<comment type="caution">
    <text evidence="1">The sequence shown here is derived from an EMBL/GenBank/DDBJ whole genome shotgun (WGS) entry which is preliminary data.</text>
</comment>
<keyword evidence="2" id="KW-1185">Reference proteome</keyword>
<accession>A0ABW3AYZ0</accession>
<dbReference type="EMBL" id="JBHTHY010000003">
    <property type="protein sequence ID" value="MFD0796163.1"/>
    <property type="molecule type" value="Genomic_DNA"/>
</dbReference>
<proteinExistence type="predicted"/>
<dbReference type="Proteomes" id="UP001597012">
    <property type="component" value="Unassembled WGS sequence"/>
</dbReference>
<reference evidence="2" key="1">
    <citation type="journal article" date="2019" name="Int. J. Syst. Evol. Microbiol.">
        <title>The Global Catalogue of Microorganisms (GCM) 10K type strain sequencing project: providing services to taxonomists for standard genome sequencing and annotation.</title>
        <authorList>
            <consortium name="The Broad Institute Genomics Platform"/>
            <consortium name="The Broad Institute Genome Sequencing Center for Infectious Disease"/>
            <person name="Wu L."/>
            <person name="Ma J."/>
        </authorList>
    </citation>
    <scope>NUCLEOTIDE SEQUENCE [LARGE SCALE GENOMIC DNA]</scope>
    <source>
        <strain evidence="2">CCUG 61948</strain>
    </source>
</reference>
<sequence length="124" mass="14313">MEKSKLKGKILMELDTLISLSCKSSKSLKKYEELHIALLKKYYNAADVNIDYHRHRVKMDIVTDDTFYDPKKVNTHLPILYTNLLFDNLKSFLSSCIDNDEKSIGFYSQLLTSFTGKKLTPSLV</sequence>
<name>A0ABW3AYZ0_9FLAO</name>